<keyword evidence="2" id="KW-1185">Reference proteome</keyword>
<protein>
    <submittedName>
        <fullName evidence="1">Uncharacterized protein</fullName>
    </submittedName>
</protein>
<gene>
    <name evidence="1" type="ORF">TSAR_008159</name>
</gene>
<proteinExistence type="predicted"/>
<reference evidence="1 2" key="1">
    <citation type="journal article" date="2017" name="Curr. Biol.">
        <title>The Evolution of Venom by Co-option of Single-Copy Genes.</title>
        <authorList>
            <person name="Martinson E.O."/>
            <person name="Mrinalini"/>
            <person name="Kelkar Y.D."/>
            <person name="Chang C.H."/>
            <person name="Werren J.H."/>
        </authorList>
    </citation>
    <scope>NUCLEOTIDE SEQUENCE [LARGE SCALE GENOMIC DNA]</scope>
    <source>
        <strain evidence="1 2">Alberta</strain>
        <tissue evidence="1">Whole body</tissue>
    </source>
</reference>
<dbReference type="AlphaFoldDB" id="A0A232F7X3"/>
<dbReference type="EMBL" id="NNAY01000691">
    <property type="protein sequence ID" value="OXU26956.1"/>
    <property type="molecule type" value="Genomic_DNA"/>
</dbReference>
<feature type="non-terminal residue" evidence="1">
    <location>
        <position position="169"/>
    </location>
</feature>
<sequence>MSLTISSDSTLVVDLMSSSGDIFILCDELDSSPLLRDPRADAVTTSICSFDKSTYEIKYLKGNDAKGGESNSFSSAQAAKGSLFYGEKVEESWLPPLCWGDKSRELFCADACTMSPLELVIIVDGILSLLSNRMAQQNELCTAVREILGGEEELVRRGETVLRETLNSQ</sequence>
<name>A0A232F7X3_9HYME</name>
<dbReference type="Proteomes" id="UP000215335">
    <property type="component" value="Unassembled WGS sequence"/>
</dbReference>
<organism evidence="1 2">
    <name type="scientific">Trichomalopsis sarcophagae</name>
    <dbReference type="NCBI Taxonomy" id="543379"/>
    <lineage>
        <taxon>Eukaryota</taxon>
        <taxon>Metazoa</taxon>
        <taxon>Ecdysozoa</taxon>
        <taxon>Arthropoda</taxon>
        <taxon>Hexapoda</taxon>
        <taxon>Insecta</taxon>
        <taxon>Pterygota</taxon>
        <taxon>Neoptera</taxon>
        <taxon>Endopterygota</taxon>
        <taxon>Hymenoptera</taxon>
        <taxon>Apocrita</taxon>
        <taxon>Proctotrupomorpha</taxon>
        <taxon>Chalcidoidea</taxon>
        <taxon>Pteromalidae</taxon>
        <taxon>Pteromalinae</taxon>
        <taxon>Trichomalopsis</taxon>
    </lineage>
</organism>
<accession>A0A232F7X3</accession>
<evidence type="ECO:0000313" key="1">
    <source>
        <dbReference type="EMBL" id="OXU26956.1"/>
    </source>
</evidence>
<evidence type="ECO:0000313" key="2">
    <source>
        <dbReference type="Proteomes" id="UP000215335"/>
    </source>
</evidence>
<comment type="caution">
    <text evidence="1">The sequence shown here is derived from an EMBL/GenBank/DDBJ whole genome shotgun (WGS) entry which is preliminary data.</text>
</comment>